<keyword evidence="2" id="KW-0732">Signal</keyword>
<dbReference type="InterPro" id="IPR000834">
    <property type="entry name" value="Peptidase_M14"/>
</dbReference>
<dbReference type="Pfam" id="PF00246">
    <property type="entry name" value="Peptidase_M14"/>
    <property type="match status" value="1"/>
</dbReference>
<feature type="domain" description="Peptidase M14" evidence="3">
    <location>
        <begin position="9"/>
        <end position="105"/>
    </location>
</feature>
<dbReference type="Gene3D" id="3.40.630.10">
    <property type="entry name" value="Zn peptidases"/>
    <property type="match status" value="1"/>
</dbReference>
<evidence type="ECO:0000313" key="4">
    <source>
        <dbReference type="EMBL" id="KAG7301410.1"/>
    </source>
</evidence>
<organism evidence="4 5">
    <name type="scientific">Plutella xylostella</name>
    <name type="common">Diamondback moth</name>
    <name type="synonym">Plutella maculipennis</name>
    <dbReference type="NCBI Taxonomy" id="51655"/>
    <lineage>
        <taxon>Eukaryota</taxon>
        <taxon>Metazoa</taxon>
        <taxon>Ecdysozoa</taxon>
        <taxon>Arthropoda</taxon>
        <taxon>Hexapoda</taxon>
        <taxon>Insecta</taxon>
        <taxon>Pterygota</taxon>
        <taxon>Neoptera</taxon>
        <taxon>Endopterygota</taxon>
        <taxon>Lepidoptera</taxon>
        <taxon>Glossata</taxon>
        <taxon>Ditrysia</taxon>
        <taxon>Yponomeutoidea</taxon>
        <taxon>Plutellidae</taxon>
        <taxon>Plutella</taxon>
    </lineage>
</organism>
<dbReference type="SUPFAM" id="SSF53187">
    <property type="entry name" value="Zn-dependent exopeptidases"/>
    <property type="match status" value="1"/>
</dbReference>
<reference evidence="4 5" key="1">
    <citation type="submission" date="2021-06" db="EMBL/GenBank/DDBJ databases">
        <title>A haploid diamondback moth (Plutella xylostella L.) genome assembly resolves 31 chromosomes and identifies a diamide resistance mutation.</title>
        <authorList>
            <person name="Ward C.M."/>
            <person name="Perry K.D."/>
            <person name="Baker G."/>
            <person name="Powis K."/>
            <person name="Heckel D.G."/>
            <person name="Baxter S.W."/>
        </authorList>
    </citation>
    <scope>NUCLEOTIDE SEQUENCE [LARGE SCALE GENOMIC DNA]</scope>
    <source>
        <strain evidence="4 5">LV</strain>
        <tissue evidence="4">Single pupa</tissue>
    </source>
</reference>
<comment type="caution">
    <text evidence="4">The sequence shown here is derived from an EMBL/GenBank/DDBJ whole genome shotgun (WGS) entry which is preliminary data.</text>
</comment>
<dbReference type="EMBL" id="JAHIBW010000019">
    <property type="protein sequence ID" value="KAG7301410.1"/>
    <property type="molecule type" value="Genomic_DNA"/>
</dbReference>
<gene>
    <name evidence="4" type="ORF">JYU34_014355</name>
</gene>
<feature type="chain" id="PRO_5047442740" description="Peptidase M14 domain-containing protein" evidence="2">
    <location>
        <begin position="19"/>
        <end position="132"/>
    </location>
</feature>
<dbReference type="Proteomes" id="UP000823941">
    <property type="component" value="Chromosome 19"/>
</dbReference>
<comment type="similarity">
    <text evidence="1">Belongs to the peptidase M14 family.</text>
</comment>
<proteinExistence type="inferred from homology"/>
<protein>
    <recommendedName>
        <fullName evidence="3">Peptidase M14 domain-containing protein</fullName>
    </recommendedName>
</protein>
<evidence type="ECO:0000256" key="2">
    <source>
        <dbReference type="SAM" id="SignalP"/>
    </source>
</evidence>
<keyword evidence="5" id="KW-1185">Reference proteome</keyword>
<sequence length="132" mass="14679">MYNKVILLLLYLNLHSYGNRLIAWKYTENLTDCYERHVAMGNNASATVAAAGGPSITVVGADEGYVMSGGSVGYAMEAAKILYSFAFELTDDHEVLLPERRLREALPQYYQAFVSFAEQIRKEFGAKVNKNG</sequence>
<evidence type="ECO:0000256" key="1">
    <source>
        <dbReference type="ARBA" id="ARBA00005988"/>
    </source>
</evidence>
<feature type="signal peptide" evidence="2">
    <location>
        <begin position="1"/>
        <end position="18"/>
    </location>
</feature>
<accession>A0ABQ7Q9I8</accession>
<evidence type="ECO:0000313" key="5">
    <source>
        <dbReference type="Proteomes" id="UP000823941"/>
    </source>
</evidence>
<evidence type="ECO:0000259" key="3">
    <source>
        <dbReference type="Pfam" id="PF00246"/>
    </source>
</evidence>
<name>A0ABQ7Q9I8_PLUXY</name>